<dbReference type="NCBIfam" id="TIGR00115">
    <property type="entry name" value="tig"/>
    <property type="match status" value="1"/>
</dbReference>
<dbReference type="SUPFAM" id="SSF102735">
    <property type="entry name" value="Trigger factor ribosome-binding domain"/>
    <property type="match status" value="1"/>
</dbReference>
<evidence type="ECO:0000259" key="11">
    <source>
        <dbReference type="Pfam" id="PF05697"/>
    </source>
</evidence>
<keyword evidence="9" id="KW-0131">Cell cycle</keyword>
<dbReference type="EC" id="5.2.1.8" evidence="3 9"/>
<dbReference type="AlphaFoldDB" id="A0A7C4R4T4"/>
<evidence type="ECO:0000256" key="3">
    <source>
        <dbReference type="ARBA" id="ARBA00013194"/>
    </source>
</evidence>
<dbReference type="SUPFAM" id="SSF54534">
    <property type="entry name" value="FKBP-like"/>
    <property type="match status" value="1"/>
</dbReference>
<dbReference type="SUPFAM" id="SSF109998">
    <property type="entry name" value="Triger factor/SurA peptide-binding domain-like"/>
    <property type="match status" value="1"/>
</dbReference>
<feature type="domain" description="Trigger factor C-terminal" evidence="12">
    <location>
        <begin position="281"/>
        <end position="450"/>
    </location>
</feature>
<dbReference type="PANTHER" id="PTHR30560:SF3">
    <property type="entry name" value="TRIGGER FACTOR-LIKE PROTEIN TIG, CHLOROPLASTIC"/>
    <property type="match status" value="1"/>
</dbReference>
<accession>A0A7C4R4T4</accession>
<keyword evidence="5 9" id="KW-0697">Rotamase</keyword>
<name>A0A7C4R4T4_UNCC3</name>
<dbReference type="Gene3D" id="3.10.50.40">
    <property type="match status" value="1"/>
</dbReference>
<evidence type="ECO:0000256" key="7">
    <source>
        <dbReference type="ARBA" id="ARBA00023235"/>
    </source>
</evidence>
<dbReference type="Gene3D" id="3.30.70.1050">
    <property type="entry name" value="Trigger factor ribosome-binding domain"/>
    <property type="match status" value="1"/>
</dbReference>
<dbReference type="PIRSF" id="PIRSF003095">
    <property type="entry name" value="Trigger_factor"/>
    <property type="match status" value="1"/>
</dbReference>
<dbReference type="GO" id="GO:0051301">
    <property type="term" value="P:cell division"/>
    <property type="evidence" value="ECO:0007669"/>
    <property type="project" value="UniProtKB-KW"/>
</dbReference>
<dbReference type="Pfam" id="PF05697">
    <property type="entry name" value="Trigger_N"/>
    <property type="match status" value="1"/>
</dbReference>
<evidence type="ECO:0000256" key="4">
    <source>
        <dbReference type="ARBA" id="ARBA00016902"/>
    </source>
</evidence>
<evidence type="ECO:0000256" key="2">
    <source>
        <dbReference type="ARBA" id="ARBA00005464"/>
    </source>
</evidence>
<evidence type="ECO:0000256" key="6">
    <source>
        <dbReference type="ARBA" id="ARBA00023186"/>
    </source>
</evidence>
<evidence type="ECO:0000256" key="1">
    <source>
        <dbReference type="ARBA" id="ARBA00000971"/>
    </source>
</evidence>
<keyword evidence="9" id="KW-0132">Cell division</keyword>
<evidence type="ECO:0000313" key="13">
    <source>
        <dbReference type="EMBL" id="HGT70938.1"/>
    </source>
</evidence>
<dbReference type="GO" id="GO:0005737">
    <property type="term" value="C:cytoplasm"/>
    <property type="evidence" value="ECO:0007669"/>
    <property type="project" value="UniProtKB-SubCell"/>
</dbReference>
<dbReference type="Pfam" id="PF05698">
    <property type="entry name" value="Trigger_C"/>
    <property type="match status" value="1"/>
</dbReference>
<gene>
    <name evidence="9 13" type="primary">tig</name>
    <name evidence="13" type="ORF">ENT43_01625</name>
</gene>
<keyword evidence="9" id="KW-0963">Cytoplasm</keyword>
<comment type="similarity">
    <text evidence="2 9">Belongs to the FKBP-type PPIase family. Tig subfamily.</text>
</comment>
<dbReference type="InterPro" id="IPR008881">
    <property type="entry name" value="Trigger_fac_ribosome-bd_bac"/>
</dbReference>
<dbReference type="GO" id="GO:0043335">
    <property type="term" value="P:protein unfolding"/>
    <property type="evidence" value="ECO:0007669"/>
    <property type="project" value="TreeGrafter"/>
</dbReference>
<dbReference type="InterPro" id="IPR046357">
    <property type="entry name" value="PPIase_dom_sf"/>
</dbReference>
<sequence>MDHKIEKLPKSKIKFQITAGATEVAHFFDMAVERLSKELKLPGFRPGKIPADVARGALDKHNLEHEAQDIAINDTYLQFVTKEKLIPVARPENVKINSFDEMSGIDWEGEVDVLPEVKIEGWQKNIKSKSSILKVNEVKVEQKEIDDTINGLQKQFANIEDPLANSEQEKSLVTKMGDWINLDIDVVDKEKFDKEIADRFLSKGFTMVIGEANFIPGFEEELIGIEKGSEKDFDIVFPDNYYEKKLQKEKVKFKVKINDIKKVVFPEINDEFSKNFGFEKIDDLKNAISSDLKKRKEEQEKMRFEDSVLKILIESINIDLPQSLIDQEKEMIMGRFVHDLEHHKGIKFADYLTSLGKTEDEFKNGFNEPAEYNVRTGLVIGQISRDEKIEVNEKDIEEVMSMDIINQTAGLTPEMAKEKEEKIKERYKDENFIDSVKNSILARKTIDLIINQVKI</sequence>
<dbReference type="GO" id="GO:0044183">
    <property type="term" value="F:protein folding chaperone"/>
    <property type="evidence" value="ECO:0007669"/>
    <property type="project" value="TreeGrafter"/>
</dbReference>
<feature type="domain" description="PPIase FKBP-type" evidence="10">
    <location>
        <begin position="187"/>
        <end position="257"/>
    </location>
</feature>
<dbReference type="PANTHER" id="PTHR30560">
    <property type="entry name" value="TRIGGER FACTOR CHAPERONE AND PEPTIDYL-PROLYL CIS/TRANS ISOMERASE"/>
    <property type="match status" value="1"/>
</dbReference>
<comment type="domain">
    <text evidence="9">Consists of 3 domains; the N-terminus binds the ribosome, the middle domain has PPIase activity, while the C-terminus has intrinsic chaperone activity on its own.</text>
</comment>
<reference evidence="13" key="1">
    <citation type="journal article" date="2020" name="mSystems">
        <title>Genome- and Community-Level Interaction Insights into Carbon Utilization and Element Cycling Functions of Hydrothermarchaeota in Hydrothermal Sediment.</title>
        <authorList>
            <person name="Zhou Z."/>
            <person name="Liu Y."/>
            <person name="Xu W."/>
            <person name="Pan J."/>
            <person name="Luo Z.H."/>
            <person name="Li M."/>
        </authorList>
    </citation>
    <scope>NUCLEOTIDE SEQUENCE [LARGE SCALE GENOMIC DNA]</scope>
    <source>
        <strain evidence="13">SpSt-579</strain>
    </source>
</reference>
<protein>
    <recommendedName>
        <fullName evidence="4 9">Trigger factor</fullName>
        <shortName evidence="9">TF</shortName>
        <ecNumber evidence="3 9">5.2.1.8</ecNumber>
    </recommendedName>
    <alternativeName>
        <fullName evidence="8 9">PPIase</fullName>
    </alternativeName>
</protein>
<organism evidence="13">
    <name type="scientific">candidate division CPR3 bacterium</name>
    <dbReference type="NCBI Taxonomy" id="2268181"/>
    <lineage>
        <taxon>Bacteria</taxon>
        <taxon>Bacteria division CPR3</taxon>
    </lineage>
</organism>
<comment type="catalytic activity">
    <reaction evidence="1 9">
        <text>[protein]-peptidylproline (omega=180) = [protein]-peptidylproline (omega=0)</text>
        <dbReference type="Rhea" id="RHEA:16237"/>
        <dbReference type="Rhea" id="RHEA-COMP:10747"/>
        <dbReference type="Rhea" id="RHEA-COMP:10748"/>
        <dbReference type="ChEBI" id="CHEBI:83833"/>
        <dbReference type="ChEBI" id="CHEBI:83834"/>
        <dbReference type="EC" id="5.2.1.8"/>
    </reaction>
</comment>
<evidence type="ECO:0000259" key="10">
    <source>
        <dbReference type="Pfam" id="PF00254"/>
    </source>
</evidence>
<dbReference type="GO" id="GO:0051083">
    <property type="term" value="P:'de novo' cotranslational protein folding"/>
    <property type="evidence" value="ECO:0007669"/>
    <property type="project" value="TreeGrafter"/>
</dbReference>
<keyword evidence="7 9" id="KW-0413">Isomerase</keyword>
<proteinExistence type="inferred from homology"/>
<evidence type="ECO:0000256" key="5">
    <source>
        <dbReference type="ARBA" id="ARBA00023110"/>
    </source>
</evidence>
<comment type="function">
    <text evidence="9">Involved in protein export. Acts as a chaperone by maintaining the newly synthesized protein in an open conformation. Functions as a peptidyl-prolyl cis-trans isomerase.</text>
</comment>
<dbReference type="EMBL" id="DSYQ01000006">
    <property type="protein sequence ID" value="HGT70938.1"/>
    <property type="molecule type" value="Genomic_DNA"/>
</dbReference>
<comment type="caution">
    <text evidence="13">The sequence shown here is derived from an EMBL/GenBank/DDBJ whole genome shotgun (WGS) entry which is preliminary data.</text>
</comment>
<evidence type="ECO:0000259" key="12">
    <source>
        <dbReference type="Pfam" id="PF05698"/>
    </source>
</evidence>
<dbReference type="GO" id="GO:0043022">
    <property type="term" value="F:ribosome binding"/>
    <property type="evidence" value="ECO:0007669"/>
    <property type="project" value="TreeGrafter"/>
</dbReference>
<dbReference type="HAMAP" id="MF_00303">
    <property type="entry name" value="Trigger_factor_Tig"/>
    <property type="match status" value="1"/>
</dbReference>
<comment type="subcellular location">
    <subcellularLocation>
        <location evidence="9">Cytoplasm</location>
    </subcellularLocation>
    <text evidence="9">About half TF is bound to the ribosome near the polypeptide exit tunnel while the other half is free in the cytoplasm.</text>
</comment>
<dbReference type="InterPro" id="IPR005215">
    <property type="entry name" value="Trig_fac"/>
</dbReference>
<dbReference type="Gene3D" id="1.10.3120.10">
    <property type="entry name" value="Trigger factor, C-terminal domain"/>
    <property type="match status" value="1"/>
</dbReference>
<dbReference type="InterPro" id="IPR001179">
    <property type="entry name" value="PPIase_FKBP_dom"/>
</dbReference>
<dbReference type="GO" id="GO:0015031">
    <property type="term" value="P:protein transport"/>
    <property type="evidence" value="ECO:0007669"/>
    <property type="project" value="UniProtKB-UniRule"/>
</dbReference>
<evidence type="ECO:0000256" key="8">
    <source>
        <dbReference type="ARBA" id="ARBA00029986"/>
    </source>
</evidence>
<dbReference type="Pfam" id="PF00254">
    <property type="entry name" value="FKBP_C"/>
    <property type="match status" value="1"/>
</dbReference>
<dbReference type="InterPro" id="IPR008880">
    <property type="entry name" value="Trigger_fac_C"/>
</dbReference>
<dbReference type="GO" id="GO:0003755">
    <property type="term" value="F:peptidyl-prolyl cis-trans isomerase activity"/>
    <property type="evidence" value="ECO:0007669"/>
    <property type="project" value="UniProtKB-UniRule"/>
</dbReference>
<dbReference type="InterPro" id="IPR036611">
    <property type="entry name" value="Trigger_fac_ribosome-bd_sf"/>
</dbReference>
<evidence type="ECO:0000256" key="9">
    <source>
        <dbReference type="HAMAP-Rule" id="MF_00303"/>
    </source>
</evidence>
<dbReference type="InterPro" id="IPR027304">
    <property type="entry name" value="Trigger_fact/SurA_dom_sf"/>
</dbReference>
<keyword evidence="6 9" id="KW-0143">Chaperone</keyword>
<dbReference type="InterPro" id="IPR037041">
    <property type="entry name" value="Trigger_fac_C_sf"/>
</dbReference>
<feature type="domain" description="Trigger factor ribosome-binding bacterial" evidence="11">
    <location>
        <begin position="1"/>
        <end position="150"/>
    </location>
</feature>